<proteinExistence type="predicted"/>
<reference evidence="1" key="1">
    <citation type="submission" date="2020-07" db="EMBL/GenBank/DDBJ databases">
        <title>Genome sequence and genetic diversity analysis of an under-domesticated orphan crop, white fonio (Digitaria exilis).</title>
        <authorList>
            <person name="Bennetzen J.L."/>
            <person name="Chen S."/>
            <person name="Ma X."/>
            <person name="Wang X."/>
            <person name="Yssel A.E.J."/>
            <person name="Chaluvadi S.R."/>
            <person name="Johnson M."/>
            <person name="Gangashetty P."/>
            <person name="Hamidou F."/>
            <person name="Sanogo M.D."/>
            <person name="Zwaenepoel A."/>
            <person name="Wallace J."/>
            <person name="Van De Peer Y."/>
            <person name="Van Deynze A."/>
        </authorList>
    </citation>
    <scope>NUCLEOTIDE SEQUENCE</scope>
    <source>
        <tissue evidence="1">Leaves</tissue>
    </source>
</reference>
<name>A0A835A5K4_9POAL</name>
<sequence>MVSSLQPSCAKKQTHRATVSSLMKCKYLASPGTEISSLCLAIAFYFSQLGDFGLAKWNVGNSLIRTSILGQSGSAQSLLH</sequence>
<gene>
    <name evidence="1" type="ORF">HU200_067078</name>
</gene>
<protein>
    <submittedName>
        <fullName evidence="1">Uncharacterized protein</fullName>
    </submittedName>
</protein>
<evidence type="ECO:0000313" key="1">
    <source>
        <dbReference type="EMBL" id="KAF8642703.1"/>
    </source>
</evidence>
<dbReference type="Proteomes" id="UP000636709">
    <property type="component" value="Unassembled WGS sequence"/>
</dbReference>
<accession>A0A835A5K4</accession>
<keyword evidence="2" id="KW-1185">Reference proteome</keyword>
<evidence type="ECO:0000313" key="2">
    <source>
        <dbReference type="Proteomes" id="UP000636709"/>
    </source>
</evidence>
<dbReference type="AlphaFoldDB" id="A0A835A5K4"/>
<dbReference type="EMBL" id="JACEFO010003286">
    <property type="protein sequence ID" value="KAF8642703.1"/>
    <property type="molecule type" value="Genomic_DNA"/>
</dbReference>
<organism evidence="1 2">
    <name type="scientific">Digitaria exilis</name>
    <dbReference type="NCBI Taxonomy" id="1010633"/>
    <lineage>
        <taxon>Eukaryota</taxon>
        <taxon>Viridiplantae</taxon>
        <taxon>Streptophyta</taxon>
        <taxon>Embryophyta</taxon>
        <taxon>Tracheophyta</taxon>
        <taxon>Spermatophyta</taxon>
        <taxon>Magnoliopsida</taxon>
        <taxon>Liliopsida</taxon>
        <taxon>Poales</taxon>
        <taxon>Poaceae</taxon>
        <taxon>PACMAD clade</taxon>
        <taxon>Panicoideae</taxon>
        <taxon>Panicodae</taxon>
        <taxon>Paniceae</taxon>
        <taxon>Anthephorinae</taxon>
        <taxon>Digitaria</taxon>
    </lineage>
</organism>
<comment type="caution">
    <text evidence="1">The sequence shown here is derived from an EMBL/GenBank/DDBJ whole genome shotgun (WGS) entry which is preliminary data.</text>
</comment>